<dbReference type="Pfam" id="PF00075">
    <property type="entry name" value="RNase_H"/>
    <property type="match status" value="1"/>
</dbReference>
<dbReference type="EMBL" id="BLAL01000236">
    <property type="protein sequence ID" value="GES94408.1"/>
    <property type="molecule type" value="Genomic_DNA"/>
</dbReference>
<dbReference type="Proteomes" id="UP000615446">
    <property type="component" value="Unassembled WGS sequence"/>
</dbReference>
<evidence type="ECO:0000313" key="3">
    <source>
        <dbReference type="EMBL" id="GES94408.1"/>
    </source>
</evidence>
<dbReference type="Gene3D" id="3.30.420.10">
    <property type="entry name" value="Ribonuclease H-like superfamily/Ribonuclease H"/>
    <property type="match status" value="1"/>
</dbReference>
<dbReference type="AlphaFoldDB" id="A0A2Z6S3P6"/>
<feature type="domain" description="RNase H type-1" evidence="1">
    <location>
        <begin position="175"/>
        <end position="269"/>
    </location>
</feature>
<dbReference type="InterPro" id="IPR012337">
    <property type="entry name" value="RNaseH-like_sf"/>
</dbReference>
<dbReference type="InterPro" id="IPR036397">
    <property type="entry name" value="RNaseH_sf"/>
</dbReference>
<reference evidence="2 4" key="1">
    <citation type="submission" date="2017-11" db="EMBL/GenBank/DDBJ databases">
        <title>The genome of Rhizophagus clarus HR1 reveals common genetic basis of auxotrophy among arbuscular mycorrhizal fungi.</title>
        <authorList>
            <person name="Kobayashi Y."/>
        </authorList>
    </citation>
    <scope>NUCLEOTIDE SEQUENCE [LARGE SCALE GENOMIC DNA]</scope>
    <source>
        <strain evidence="2 4">HR1</strain>
    </source>
</reference>
<dbReference type="Proteomes" id="UP000247702">
    <property type="component" value="Unassembled WGS sequence"/>
</dbReference>
<dbReference type="STRING" id="94130.A0A2Z6S3P6"/>
<dbReference type="InterPro" id="IPR002156">
    <property type="entry name" value="RNaseH_domain"/>
</dbReference>
<reference evidence="3" key="2">
    <citation type="submission" date="2019-10" db="EMBL/GenBank/DDBJ databases">
        <title>Conservation and host-specific expression of non-tandemly repeated heterogenous ribosome RNA gene in arbuscular mycorrhizal fungi.</title>
        <authorList>
            <person name="Maeda T."/>
            <person name="Kobayashi Y."/>
            <person name="Nakagawa T."/>
            <person name="Ezawa T."/>
            <person name="Yamaguchi K."/>
            <person name="Bino T."/>
            <person name="Nishimoto Y."/>
            <person name="Shigenobu S."/>
            <person name="Kawaguchi M."/>
        </authorList>
    </citation>
    <scope>NUCLEOTIDE SEQUENCE</scope>
    <source>
        <strain evidence="3">HR1</strain>
    </source>
</reference>
<organism evidence="2 4">
    <name type="scientific">Rhizophagus clarus</name>
    <dbReference type="NCBI Taxonomy" id="94130"/>
    <lineage>
        <taxon>Eukaryota</taxon>
        <taxon>Fungi</taxon>
        <taxon>Fungi incertae sedis</taxon>
        <taxon>Mucoromycota</taxon>
        <taxon>Glomeromycotina</taxon>
        <taxon>Glomeromycetes</taxon>
        <taxon>Glomerales</taxon>
        <taxon>Glomeraceae</taxon>
        <taxon>Rhizophagus</taxon>
    </lineage>
</organism>
<keyword evidence="4" id="KW-1185">Reference proteome</keyword>
<dbReference type="SUPFAM" id="SSF53098">
    <property type="entry name" value="Ribonuclease H-like"/>
    <property type="match status" value="1"/>
</dbReference>
<evidence type="ECO:0000259" key="1">
    <source>
        <dbReference type="Pfam" id="PF00075"/>
    </source>
</evidence>
<dbReference type="GO" id="GO:0003676">
    <property type="term" value="F:nucleic acid binding"/>
    <property type="evidence" value="ECO:0007669"/>
    <property type="project" value="InterPro"/>
</dbReference>
<sequence>MYSSSTTSVIDLVPDKTTTQKNRHWLVTLDGNNAPLFGKQLSIQPKKDTCIIVYWVSNCLSSPGDVIRLHPYLGCDTHVPFSSANKYTANTTEIVSPYSWAALCAMVVPYCRRLDILPDFSFSLSVDDVVSLQSSLLCDSPSLSSPTGLGSKLFRYLNSVATYAHGTIRNWPSFTRAKVAAIFAVLNASPIVSTISIYTDSQAAIDGLRLCASSSYTNSHLYYKTTNFKSWASIKCSIHAKWLAVHPVKVKGHDGNYWNEFADSLANSAHHSDDAIPLSVADYTSSHCVRLIFDDVVCETNPRRLFKLYYQATYMEDFLSLKRFQFTFSLCNRDDYVIDWELTWFILNFSPIHDASFWAHHASRHYTFKFKLFLDELPLLERLKFTHPDLYIDFLTCRSCRNHKEDLMHLILCSKCRTTMHQILQTYQNHLFSKLCEAGELANINPTPMLRKLSFLSCWTISSSNWFSYALIRGCLPSAFIDLFVDLSIPRPSAMKVVAALYNNFIQKLRTRI</sequence>
<proteinExistence type="predicted"/>
<comment type="caution">
    <text evidence="2">The sequence shown here is derived from an EMBL/GenBank/DDBJ whole genome shotgun (WGS) entry which is preliminary data.</text>
</comment>
<evidence type="ECO:0000313" key="4">
    <source>
        <dbReference type="Proteomes" id="UP000247702"/>
    </source>
</evidence>
<dbReference type="EMBL" id="BEXD01004011">
    <property type="protein sequence ID" value="GBC05495.1"/>
    <property type="molecule type" value="Genomic_DNA"/>
</dbReference>
<name>A0A2Z6S3P6_9GLOM</name>
<accession>A0A2Z6S3P6</accession>
<dbReference type="GO" id="GO:0004523">
    <property type="term" value="F:RNA-DNA hybrid ribonuclease activity"/>
    <property type="evidence" value="ECO:0007669"/>
    <property type="project" value="InterPro"/>
</dbReference>
<protein>
    <submittedName>
        <fullName evidence="3">Ribonuclease H-like domain-containing protein</fullName>
    </submittedName>
</protein>
<gene>
    <name evidence="3" type="ORF">RCL2_002114200</name>
    <name evidence="2" type="ORF">RclHR1_06260001</name>
</gene>
<evidence type="ECO:0000313" key="2">
    <source>
        <dbReference type="EMBL" id="GBC05495.1"/>
    </source>
</evidence>